<dbReference type="SUPFAM" id="SSF82649">
    <property type="entry name" value="SufE/NifU"/>
    <property type="match status" value="1"/>
</dbReference>
<dbReference type="NCBIfam" id="TIGR01994">
    <property type="entry name" value="SUF_scaf_2"/>
    <property type="match status" value="1"/>
</dbReference>
<dbReference type="GO" id="GO:0051536">
    <property type="term" value="F:iron-sulfur cluster binding"/>
    <property type="evidence" value="ECO:0007669"/>
    <property type="project" value="InterPro"/>
</dbReference>
<dbReference type="GO" id="GO:0005506">
    <property type="term" value="F:iron ion binding"/>
    <property type="evidence" value="ECO:0007669"/>
    <property type="project" value="InterPro"/>
</dbReference>
<dbReference type="AlphaFoldDB" id="A0A6J6EG21"/>
<gene>
    <name evidence="2" type="ORF">UFOPK1747_00188</name>
</gene>
<dbReference type="InterPro" id="IPR002871">
    <property type="entry name" value="NIF_FeS_clus_asmbl_NifU_N"/>
</dbReference>
<evidence type="ECO:0000313" key="2">
    <source>
        <dbReference type="EMBL" id="CAB4574796.1"/>
    </source>
</evidence>
<organism evidence="2">
    <name type="scientific">freshwater metagenome</name>
    <dbReference type="NCBI Taxonomy" id="449393"/>
    <lineage>
        <taxon>unclassified sequences</taxon>
        <taxon>metagenomes</taxon>
        <taxon>ecological metagenomes</taxon>
    </lineage>
</organism>
<evidence type="ECO:0000259" key="1">
    <source>
        <dbReference type="Pfam" id="PF01592"/>
    </source>
</evidence>
<proteinExistence type="predicted"/>
<dbReference type="Gene3D" id="3.90.1010.10">
    <property type="match status" value="1"/>
</dbReference>
<protein>
    <submittedName>
        <fullName evidence="2">Unannotated protein</fullName>
    </submittedName>
</protein>
<dbReference type="Pfam" id="PF01592">
    <property type="entry name" value="NifU_N"/>
    <property type="match status" value="1"/>
</dbReference>
<name>A0A6J6EG21_9ZZZZ</name>
<dbReference type="GO" id="GO:0016226">
    <property type="term" value="P:iron-sulfur cluster assembly"/>
    <property type="evidence" value="ECO:0007669"/>
    <property type="project" value="InterPro"/>
</dbReference>
<accession>A0A6J6EG21</accession>
<dbReference type="CDD" id="cd06664">
    <property type="entry name" value="IscU_like"/>
    <property type="match status" value="1"/>
</dbReference>
<feature type="domain" description="NIF system FeS cluster assembly NifU N-terminal" evidence="1">
    <location>
        <begin position="7"/>
        <end position="127"/>
    </location>
</feature>
<sequence>MELDSLYQEVILDHYRKPHHKGLQDGFGIQVKHNNPSCGDEVTLNLTITEGVIKAISWDGVGCSISMASVSMMSDLLIDQSYEKANQILTEFVELMQSKGKLQGDEALLDDAVAFAGVSKFPARIKCALLGWMAYKDASSQLMA</sequence>
<dbReference type="FunFam" id="3.90.1010.10:FF:000002">
    <property type="entry name" value="Iron-sulfur cluster assembly scaffold protein NifU"/>
    <property type="match status" value="1"/>
</dbReference>
<dbReference type="EMBL" id="CAEZTV010000013">
    <property type="protein sequence ID" value="CAB4574796.1"/>
    <property type="molecule type" value="Genomic_DNA"/>
</dbReference>
<dbReference type="PANTHER" id="PTHR10093">
    <property type="entry name" value="IRON-SULFUR CLUSTER ASSEMBLY ENZYME NIFU HOMOLOG"/>
    <property type="match status" value="1"/>
</dbReference>
<reference evidence="2" key="1">
    <citation type="submission" date="2020-05" db="EMBL/GenBank/DDBJ databases">
        <authorList>
            <person name="Chiriac C."/>
            <person name="Salcher M."/>
            <person name="Ghai R."/>
            <person name="Kavagutti S V."/>
        </authorList>
    </citation>
    <scope>NUCLEOTIDE SEQUENCE</scope>
</reference>